<organism evidence="1 2">
    <name type="scientific">Microvirga tunisiensis</name>
    <dbReference type="NCBI Taxonomy" id="2108360"/>
    <lineage>
        <taxon>Bacteria</taxon>
        <taxon>Pseudomonadati</taxon>
        <taxon>Pseudomonadota</taxon>
        <taxon>Alphaproteobacteria</taxon>
        <taxon>Hyphomicrobiales</taxon>
        <taxon>Methylobacteriaceae</taxon>
        <taxon>Microvirga</taxon>
    </lineage>
</organism>
<dbReference type="RefSeq" id="WP_152714363.1">
    <property type="nucleotide sequence ID" value="NZ_VOSJ01000121.1"/>
</dbReference>
<sequence length="74" mass="8303">MKPDHVELVAQAFYAAEYSGDWDDAPEILQQQFRDLARTAISLLHRQVSHCRSSLTPAKVLEAAHDENSVQLPS</sequence>
<accession>A0A5N7MNL8</accession>
<evidence type="ECO:0000313" key="2">
    <source>
        <dbReference type="Proteomes" id="UP000403266"/>
    </source>
</evidence>
<reference evidence="1 2" key="1">
    <citation type="journal article" date="2019" name="Syst. Appl. Microbiol.">
        <title>Microvirga tunisiensis sp. nov., a root nodule symbiotic bacterium isolated from Lupinus micranthus and L. luteus grown in Northern Tunisia.</title>
        <authorList>
            <person name="Msaddak A."/>
            <person name="Rejili M."/>
            <person name="Duran D."/>
            <person name="Mars M."/>
            <person name="Palacios J.M."/>
            <person name="Ruiz-Argueso T."/>
            <person name="Rey L."/>
            <person name="Imperial J."/>
        </authorList>
    </citation>
    <scope>NUCLEOTIDE SEQUENCE [LARGE SCALE GENOMIC DNA]</scope>
    <source>
        <strain evidence="1 2">Lmie10</strain>
    </source>
</reference>
<dbReference type="EMBL" id="VOSK01000122">
    <property type="protein sequence ID" value="MPR28059.1"/>
    <property type="molecule type" value="Genomic_DNA"/>
</dbReference>
<keyword evidence="2" id="KW-1185">Reference proteome</keyword>
<dbReference type="Proteomes" id="UP000403266">
    <property type="component" value="Unassembled WGS sequence"/>
</dbReference>
<dbReference type="OrthoDB" id="8021382at2"/>
<evidence type="ECO:0000313" key="1">
    <source>
        <dbReference type="EMBL" id="MPR28059.1"/>
    </source>
</evidence>
<protein>
    <submittedName>
        <fullName evidence="1">Uncharacterized protein</fullName>
    </submittedName>
</protein>
<gene>
    <name evidence="1" type="ORF">FS320_23580</name>
</gene>
<name>A0A5N7MNL8_9HYPH</name>
<proteinExistence type="predicted"/>
<comment type="caution">
    <text evidence="1">The sequence shown here is derived from an EMBL/GenBank/DDBJ whole genome shotgun (WGS) entry which is preliminary data.</text>
</comment>
<dbReference type="AlphaFoldDB" id="A0A5N7MNL8"/>